<keyword evidence="1" id="KW-0472">Membrane</keyword>
<feature type="transmembrane region" description="Helical" evidence="1">
    <location>
        <begin position="9"/>
        <end position="29"/>
    </location>
</feature>
<evidence type="ECO:0008006" key="5">
    <source>
        <dbReference type="Google" id="ProtNLM"/>
    </source>
</evidence>
<reference evidence="2" key="1">
    <citation type="journal article" date="2020" name="bioRxiv">
        <title>A rank-normalized archaeal taxonomy based on genome phylogeny resolves widespread incomplete and uneven classifications.</title>
        <authorList>
            <person name="Rinke C."/>
            <person name="Chuvochina M."/>
            <person name="Mussig A.J."/>
            <person name="Chaumeil P.-A."/>
            <person name="Waite D.W."/>
            <person name="Whitman W.B."/>
            <person name="Parks D.H."/>
            <person name="Hugenholtz P."/>
        </authorList>
    </citation>
    <scope>NUCLEOTIDE SEQUENCE</scope>
    <source>
        <strain evidence="2">UBA10219</strain>
    </source>
</reference>
<reference evidence="3" key="3">
    <citation type="submission" date="2021-05" db="EMBL/GenBank/DDBJ databases">
        <title>Protein family content uncovers lineage relationships and bacterial pathway maintenance mechanisms in DPANN archaea.</title>
        <authorList>
            <person name="Castelle C.J."/>
            <person name="Meheust R."/>
            <person name="Jaffe A.L."/>
            <person name="Seitz K."/>
            <person name="Gong X."/>
            <person name="Baker B.J."/>
            <person name="Banfield J.F."/>
        </authorList>
    </citation>
    <scope>NUCLEOTIDE SEQUENCE</scope>
    <source>
        <strain evidence="3">RIFCSPLOWO2_01_FULL_58_19</strain>
    </source>
</reference>
<dbReference type="EMBL" id="JAGVWE010000007">
    <property type="protein sequence ID" value="MBS3063715.1"/>
    <property type="molecule type" value="Genomic_DNA"/>
</dbReference>
<dbReference type="EMBL" id="DUGH01000081">
    <property type="protein sequence ID" value="HIH16411.1"/>
    <property type="molecule type" value="Genomic_DNA"/>
</dbReference>
<proteinExistence type="predicted"/>
<dbReference type="Proteomes" id="UP000678237">
    <property type="component" value="Unassembled WGS sequence"/>
</dbReference>
<dbReference type="AlphaFoldDB" id="A0A7J4JF59"/>
<comment type="caution">
    <text evidence="2">The sequence shown here is derived from an EMBL/GenBank/DDBJ whole genome shotgun (WGS) entry which is preliminary data.</text>
</comment>
<gene>
    <name evidence="2" type="ORF">HA252_03325</name>
    <name evidence="3" type="ORF">J4203_07675</name>
</gene>
<evidence type="ECO:0000313" key="3">
    <source>
        <dbReference type="EMBL" id="MBS3063715.1"/>
    </source>
</evidence>
<protein>
    <recommendedName>
        <fullName evidence="5">DUF1616 domain-containing protein</fullName>
    </recommendedName>
</protein>
<reference evidence="3" key="2">
    <citation type="submission" date="2021-03" db="EMBL/GenBank/DDBJ databases">
        <authorList>
            <person name="Jaffe A."/>
        </authorList>
    </citation>
    <scope>NUCLEOTIDE SEQUENCE</scope>
    <source>
        <strain evidence="3">RIFCSPLOWO2_01_FULL_58_19</strain>
    </source>
</reference>
<dbReference type="Proteomes" id="UP000564964">
    <property type="component" value="Unassembled WGS sequence"/>
</dbReference>
<keyword evidence="1" id="KW-1133">Transmembrane helix</keyword>
<keyword evidence="1" id="KW-0812">Transmembrane</keyword>
<evidence type="ECO:0000313" key="2">
    <source>
        <dbReference type="EMBL" id="HIH16411.1"/>
    </source>
</evidence>
<name>A0A7J4JF59_9ARCH</name>
<sequence length="138" mass="15215">MPHLDDRMVFYSLLAALAVIVGLFFYSLANPRTSEGFTEVYFKQDPEVKAGSLSFSFVVANHEGKAVEYAFEVFLGGERLDSGKALVEDQGIKVVKVDRPLAAPLQEPTKLLVSVSRDGKPAPYTLWYWVGEKQSIGG</sequence>
<evidence type="ECO:0000256" key="1">
    <source>
        <dbReference type="SAM" id="Phobius"/>
    </source>
</evidence>
<organism evidence="2 4">
    <name type="scientific">Candidatus Iainarchaeum sp</name>
    <dbReference type="NCBI Taxonomy" id="3101447"/>
    <lineage>
        <taxon>Archaea</taxon>
        <taxon>Candidatus Iainarchaeota</taxon>
        <taxon>Candidatus Iainarchaeia</taxon>
        <taxon>Candidatus Iainarchaeales</taxon>
        <taxon>Candidatus Iainarchaeaceae</taxon>
        <taxon>Candidatus Iainarchaeum</taxon>
    </lineage>
</organism>
<accession>A0A7J4JF59</accession>
<evidence type="ECO:0000313" key="4">
    <source>
        <dbReference type="Proteomes" id="UP000564964"/>
    </source>
</evidence>